<evidence type="ECO:0000313" key="2">
    <source>
        <dbReference type="EMBL" id="ABR18404.1"/>
    </source>
</evidence>
<dbReference type="EMBL" id="EF678673">
    <property type="protein sequence ID" value="ABR18404.1"/>
    <property type="molecule type" value="mRNA"/>
</dbReference>
<evidence type="ECO:0000256" key="1">
    <source>
        <dbReference type="SAM" id="MobiDB-lite"/>
    </source>
</evidence>
<organism evidence="2">
    <name type="scientific">Picea sitchensis</name>
    <name type="common">Sitka spruce</name>
    <name type="synonym">Pinus sitchensis</name>
    <dbReference type="NCBI Taxonomy" id="3332"/>
    <lineage>
        <taxon>Eukaryota</taxon>
        <taxon>Viridiplantae</taxon>
        <taxon>Streptophyta</taxon>
        <taxon>Embryophyta</taxon>
        <taxon>Tracheophyta</taxon>
        <taxon>Spermatophyta</taxon>
        <taxon>Pinopsida</taxon>
        <taxon>Pinidae</taxon>
        <taxon>Conifers I</taxon>
        <taxon>Pinales</taxon>
        <taxon>Pinaceae</taxon>
        <taxon>Picea</taxon>
    </lineage>
</organism>
<reference evidence="2" key="1">
    <citation type="submission" date="2007-06" db="EMBL/GenBank/DDBJ databases">
        <title>Full length cDNA sequences from Sitka Spruce (Picea sitchensis).</title>
        <authorList>
            <person name="Ralph S.G."/>
            <person name="Chun H.E."/>
            <person name="Liao N."/>
            <person name="Ali J."/>
            <person name="Reid K."/>
            <person name="Kolosova N."/>
            <person name="Cooper N."/>
            <person name="Cullis C."/>
            <person name="Jancsik S."/>
            <person name="Moore R."/>
            <person name="Mayo M."/>
            <person name="Wagner S."/>
            <person name="Holt R.A."/>
            <person name="Jones S.J.M."/>
            <person name="Marra M.A."/>
            <person name="Ritland C.E."/>
            <person name="Ritland K."/>
            <person name="Bohlmann J."/>
        </authorList>
    </citation>
    <scope>NUCLEOTIDE SEQUENCE</scope>
    <source>
        <tissue evidence="2">Bark</tissue>
    </source>
</reference>
<proteinExistence type="evidence at transcript level"/>
<sequence>MASTAVQQTEMKAETTKAEEPAKVARHQEVGHKSLLQSNHLTPSFKGFFKKGEANFY</sequence>
<dbReference type="AlphaFoldDB" id="B8LRX4"/>
<feature type="compositionally biased region" description="Basic and acidic residues" evidence="1">
    <location>
        <begin position="11"/>
        <end position="27"/>
    </location>
</feature>
<feature type="region of interest" description="Disordered" evidence="1">
    <location>
        <begin position="1"/>
        <end position="27"/>
    </location>
</feature>
<protein>
    <submittedName>
        <fullName evidence="2">Uncharacterized protein</fullName>
    </submittedName>
</protein>
<accession>B8LRX4</accession>
<name>B8LRX4_PICSI</name>